<evidence type="ECO:0000256" key="1">
    <source>
        <dbReference type="SAM" id="SignalP"/>
    </source>
</evidence>
<sequence>MKTLSTSIVLSTALFANANAADLKRLDGAVMQRLKSNFEGSIAMSQEKGQYEFKTPAGGSILTYDKMKSNQFLWDAKYKIFTQGIDNFFVYASGNFGKIRKGEVRDDDVRNLASGMSFHQLGGNLRQRKIGIGYSFDASKLSEKLNSHIISFDIAYFKKNVNTKSYGHGYSFYGSQTTMVDDGSGTLTPYTTPETMTHDYDNGNDLNSNGIFEGLSIGSKIEKIIDQDSSISLAANALITSYRARNFWRARDINWGLHESGNMGLNGFDMRAEYLTNITNHVDLSLFAYYQQIKTKKLNEFENGEGYMPSDMLIHSSYAFVKSYGIGAGFKFS</sequence>
<dbReference type="RefSeq" id="WP_146821291.1">
    <property type="nucleotide sequence ID" value="NZ_CP029077.1"/>
</dbReference>
<gene>
    <name evidence="2" type="ORF">Deia_01074</name>
</gene>
<feature type="chain" id="PRO_5023082368" evidence="1">
    <location>
        <begin position="21"/>
        <end position="333"/>
    </location>
</feature>
<evidence type="ECO:0000313" key="3">
    <source>
        <dbReference type="Proteomes" id="UP000321934"/>
    </source>
</evidence>
<dbReference type="Proteomes" id="UP000321934">
    <property type="component" value="Chromosome"/>
</dbReference>
<keyword evidence="1" id="KW-0732">Signal</keyword>
<reference evidence="2 3" key="1">
    <citation type="journal article" date="2019" name="ISME J.">
        <title>Deianiraea, an extracellular bacterium associated with the ciliate Paramecium, suggests an alternative scenario for the evolution of Rickettsiales.</title>
        <authorList>
            <person name="Castelli M."/>
            <person name="Sabaneyeva E."/>
            <person name="Lanzoni O."/>
            <person name="Lebedeva N."/>
            <person name="Floriano A.M."/>
            <person name="Gaiarsa S."/>
            <person name="Benken K."/>
            <person name="Modeo L."/>
            <person name="Bandi C."/>
            <person name="Potekhin A."/>
            <person name="Sassera D."/>
            <person name="Petroni G."/>
        </authorList>
    </citation>
    <scope>NUCLEOTIDE SEQUENCE [LARGE SCALE GENOMIC DNA]</scope>
    <source>
        <strain evidence="2">CyL4-1</strain>
    </source>
</reference>
<evidence type="ECO:0000313" key="2">
    <source>
        <dbReference type="EMBL" id="QED23855.1"/>
    </source>
</evidence>
<accession>A0A5B8XG63</accession>
<organism evidence="2 3">
    <name type="scientific">Candidatus Deianiraea vastatrix</name>
    <dbReference type="NCBI Taxonomy" id="2163644"/>
    <lineage>
        <taxon>Bacteria</taxon>
        <taxon>Pseudomonadati</taxon>
        <taxon>Pseudomonadota</taxon>
        <taxon>Alphaproteobacteria</taxon>
        <taxon>Rickettsiales</taxon>
        <taxon>Candidatus Deianiraeaceae</taxon>
        <taxon>Candidatus Deianiraea</taxon>
    </lineage>
</organism>
<feature type="signal peptide" evidence="1">
    <location>
        <begin position="1"/>
        <end position="20"/>
    </location>
</feature>
<protein>
    <submittedName>
        <fullName evidence="2">Uncharacterized protein</fullName>
    </submittedName>
</protein>
<name>A0A5B8XG63_9RICK</name>
<dbReference type="AlphaFoldDB" id="A0A5B8XG63"/>
<proteinExistence type="predicted"/>
<dbReference type="EMBL" id="CP029077">
    <property type="protein sequence ID" value="QED23855.1"/>
    <property type="molecule type" value="Genomic_DNA"/>
</dbReference>
<keyword evidence="3" id="KW-1185">Reference proteome</keyword>